<accession>A0A6D2J7G7</accession>
<organism evidence="1 2">
    <name type="scientific">Microthlaspi erraticum</name>
    <dbReference type="NCBI Taxonomy" id="1685480"/>
    <lineage>
        <taxon>Eukaryota</taxon>
        <taxon>Viridiplantae</taxon>
        <taxon>Streptophyta</taxon>
        <taxon>Embryophyta</taxon>
        <taxon>Tracheophyta</taxon>
        <taxon>Spermatophyta</taxon>
        <taxon>Magnoliopsida</taxon>
        <taxon>eudicotyledons</taxon>
        <taxon>Gunneridae</taxon>
        <taxon>Pentapetalae</taxon>
        <taxon>rosids</taxon>
        <taxon>malvids</taxon>
        <taxon>Brassicales</taxon>
        <taxon>Brassicaceae</taxon>
        <taxon>Coluteocarpeae</taxon>
        <taxon>Microthlaspi</taxon>
    </lineage>
</organism>
<name>A0A6D2J7G7_9BRAS</name>
<protein>
    <submittedName>
        <fullName evidence="1">Uncharacterized protein</fullName>
    </submittedName>
</protein>
<comment type="caution">
    <text evidence="1">The sequence shown here is derived from an EMBL/GenBank/DDBJ whole genome shotgun (WGS) entry which is preliminary data.</text>
</comment>
<keyword evidence="2" id="KW-1185">Reference proteome</keyword>
<evidence type="ECO:0000313" key="1">
    <source>
        <dbReference type="EMBL" id="CAA7037497.1"/>
    </source>
</evidence>
<gene>
    <name evidence="1" type="ORF">MERR_LOCUS24732</name>
</gene>
<dbReference type="AlphaFoldDB" id="A0A6D2J7G7"/>
<sequence>MELLDGLEVFILGLSGPGLQSWIKIEEGEESVRLSSVWDPQQVTSSARHMQAVKICELDGQNSRENRIFCDLFGN</sequence>
<dbReference type="EMBL" id="CACVBM020001175">
    <property type="protein sequence ID" value="CAA7037497.1"/>
    <property type="molecule type" value="Genomic_DNA"/>
</dbReference>
<reference evidence="1" key="1">
    <citation type="submission" date="2020-01" db="EMBL/GenBank/DDBJ databases">
        <authorList>
            <person name="Mishra B."/>
        </authorList>
    </citation>
    <scope>NUCLEOTIDE SEQUENCE [LARGE SCALE GENOMIC DNA]</scope>
</reference>
<evidence type="ECO:0000313" key="2">
    <source>
        <dbReference type="Proteomes" id="UP000467841"/>
    </source>
</evidence>
<proteinExistence type="predicted"/>
<dbReference type="Proteomes" id="UP000467841">
    <property type="component" value="Unassembled WGS sequence"/>
</dbReference>